<keyword evidence="1" id="KW-0805">Transcription regulation</keyword>
<keyword evidence="8" id="KW-1185">Reference proteome</keyword>
<evidence type="ECO:0000256" key="1">
    <source>
        <dbReference type="ARBA" id="ARBA00023015"/>
    </source>
</evidence>
<dbReference type="GO" id="GO:0006355">
    <property type="term" value="P:regulation of DNA-templated transcription"/>
    <property type="evidence" value="ECO:0007669"/>
    <property type="project" value="InterPro"/>
</dbReference>
<reference evidence="7 8" key="1">
    <citation type="submission" date="2020-06" db="EMBL/GenBank/DDBJ databases">
        <title>Transcriptomic and genomic resources for Thalictrum thalictroides and T. hernandezii: Facilitating candidate gene discovery in an emerging model plant lineage.</title>
        <authorList>
            <person name="Arias T."/>
            <person name="Riano-Pachon D.M."/>
            <person name="Di Stilio V.S."/>
        </authorList>
    </citation>
    <scope>NUCLEOTIDE SEQUENCE [LARGE SCALE GENOMIC DNA]</scope>
    <source>
        <strain evidence="8">cv. WT478/WT964</strain>
        <tissue evidence="7">Leaves</tissue>
    </source>
</reference>
<feature type="non-terminal residue" evidence="7">
    <location>
        <position position="433"/>
    </location>
</feature>
<feature type="compositionally biased region" description="Acidic residues" evidence="5">
    <location>
        <begin position="202"/>
        <end position="218"/>
    </location>
</feature>
<accession>A0A7J6V1Y2</accession>
<dbReference type="Pfam" id="PF02365">
    <property type="entry name" value="NAM"/>
    <property type="match status" value="1"/>
</dbReference>
<feature type="compositionally biased region" description="Basic and acidic residues" evidence="5">
    <location>
        <begin position="192"/>
        <end position="201"/>
    </location>
</feature>
<feature type="region of interest" description="Disordered" evidence="5">
    <location>
        <begin position="404"/>
        <end position="433"/>
    </location>
</feature>
<dbReference type="InterPro" id="IPR036093">
    <property type="entry name" value="NAC_dom_sf"/>
</dbReference>
<evidence type="ECO:0000313" key="7">
    <source>
        <dbReference type="EMBL" id="KAF5178708.1"/>
    </source>
</evidence>
<dbReference type="Gene3D" id="2.170.150.80">
    <property type="entry name" value="NAC domain"/>
    <property type="match status" value="1"/>
</dbReference>
<dbReference type="AlphaFoldDB" id="A0A7J6V1Y2"/>
<evidence type="ECO:0000259" key="6">
    <source>
        <dbReference type="PROSITE" id="PS51005"/>
    </source>
</evidence>
<organism evidence="7 8">
    <name type="scientific">Thalictrum thalictroides</name>
    <name type="common">Rue-anemone</name>
    <name type="synonym">Anemone thalictroides</name>
    <dbReference type="NCBI Taxonomy" id="46969"/>
    <lineage>
        <taxon>Eukaryota</taxon>
        <taxon>Viridiplantae</taxon>
        <taxon>Streptophyta</taxon>
        <taxon>Embryophyta</taxon>
        <taxon>Tracheophyta</taxon>
        <taxon>Spermatophyta</taxon>
        <taxon>Magnoliopsida</taxon>
        <taxon>Ranunculales</taxon>
        <taxon>Ranunculaceae</taxon>
        <taxon>Thalictroideae</taxon>
        <taxon>Thalictrum</taxon>
    </lineage>
</organism>
<dbReference type="Proteomes" id="UP000554482">
    <property type="component" value="Unassembled WGS sequence"/>
</dbReference>
<keyword evidence="3" id="KW-0804">Transcription</keyword>
<dbReference type="InterPro" id="IPR003441">
    <property type="entry name" value="NAC-dom"/>
</dbReference>
<evidence type="ECO:0000256" key="5">
    <source>
        <dbReference type="SAM" id="MobiDB-lite"/>
    </source>
</evidence>
<gene>
    <name evidence="7" type="ORF">FRX31_031705</name>
</gene>
<dbReference type="PROSITE" id="PS51005">
    <property type="entry name" value="NAC"/>
    <property type="match status" value="1"/>
</dbReference>
<evidence type="ECO:0000256" key="3">
    <source>
        <dbReference type="ARBA" id="ARBA00023163"/>
    </source>
</evidence>
<comment type="caution">
    <text evidence="7">The sequence shown here is derived from an EMBL/GenBank/DDBJ whole genome shotgun (WGS) entry which is preliminary data.</text>
</comment>
<evidence type="ECO:0000256" key="2">
    <source>
        <dbReference type="ARBA" id="ARBA00023125"/>
    </source>
</evidence>
<evidence type="ECO:0000313" key="8">
    <source>
        <dbReference type="Proteomes" id="UP000554482"/>
    </source>
</evidence>
<feature type="region of interest" description="Disordered" evidence="5">
    <location>
        <begin position="192"/>
        <end position="218"/>
    </location>
</feature>
<evidence type="ECO:0000256" key="4">
    <source>
        <dbReference type="ARBA" id="ARBA00023242"/>
    </source>
</evidence>
<protein>
    <submittedName>
        <fullName evidence="7">Nac domain containing protein</fullName>
    </submittedName>
</protein>
<proteinExistence type="predicted"/>
<sequence length="433" mass="49972">TVEEEIELIEHLSSIAANGDPKAIEKYFQAFPAGYRFAPKDHELIEKYLRPKIFDQNLPINNILIVNIYQHNPKDIAARYKLYEKDGKELYLFTPRDRKYPNGSRPNRAAQGGYWKATGADKDIYNMSTNLIGHKKTLVFYQGQANKGVKTEWIMHEFRLSDMTPRAKSHPKDMRLDDWVLVKLYLKKSDKEKTGNKKAVAEQEDDLAEEEDDDDDDEDEVLNVTLSDLGQDIALPNSVNSLEAGSYDDRRYEINVATGNENEQNDQQQIEQYIQDPNPMYHPENGQLVVHPENGLPMLPMEAANHCGHNNSGTLETVNYNFESQQPSENYYEQKPAEEYFDIGNNFWSLDIPQMQDLDFTDLLSMDEDNNSNNVDYGYNNNLPVPLNCYSNNILPVPLSEEKKLSDNYNPSKENKLTQKRKRIGQSSWRELQ</sequence>
<name>A0A7J6V1Y2_THATH</name>
<dbReference type="PANTHER" id="PTHR31719">
    <property type="entry name" value="NAC TRANSCRIPTION FACTOR 56"/>
    <property type="match status" value="1"/>
</dbReference>
<dbReference type="GO" id="GO:0003677">
    <property type="term" value="F:DNA binding"/>
    <property type="evidence" value="ECO:0007669"/>
    <property type="project" value="UniProtKB-KW"/>
</dbReference>
<feature type="domain" description="NAC" evidence="6">
    <location>
        <begin position="31"/>
        <end position="187"/>
    </location>
</feature>
<dbReference type="EMBL" id="JABWDY010039713">
    <property type="protein sequence ID" value="KAF5178708.1"/>
    <property type="molecule type" value="Genomic_DNA"/>
</dbReference>
<dbReference type="SUPFAM" id="SSF101941">
    <property type="entry name" value="NAC domain"/>
    <property type="match status" value="1"/>
</dbReference>
<keyword evidence="4" id="KW-0539">Nucleus</keyword>
<keyword evidence="2" id="KW-0238">DNA-binding</keyword>
<dbReference type="PANTHER" id="PTHR31719:SF179">
    <property type="entry name" value="OS08G0148400 PROTEIN"/>
    <property type="match status" value="1"/>
</dbReference>